<feature type="compositionally biased region" description="Polar residues" evidence="2">
    <location>
        <begin position="141"/>
        <end position="156"/>
    </location>
</feature>
<organism evidence="4 5">
    <name type="scientific">Pseudomonas juntendi</name>
    <dbReference type="NCBI Taxonomy" id="2666183"/>
    <lineage>
        <taxon>Bacteria</taxon>
        <taxon>Pseudomonadati</taxon>
        <taxon>Pseudomonadota</taxon>
        <taxon>Gammaproteobacteria</taxon>
        <taxon>Pseudomonadales</taxon>
        <taxon>Pseudomonadaceae</taxon>
        <taxon>Pseudomonas</taxon>
    </lineage>
</organism>
<protein>
    <submittedName>
        <fullName evidence="4">Response regulator</fullName>
    </submittedName>
</protein>
<dbReference type="Gene3D" id="3.40.50.2300">
    <property type="match status" value="1"/>
</dbReference>
<evidence type="ECO:0000313" key="5">
    <source>
        <dbReference type="Proteomes" id="UP001160152"/>
    </source>
</evidence>
<dbReference type="InterPro" id="IPR001789">
    <property type="entry name" value="Sig_transdc_resp-reg_receiver"/>
</dbReference>
<name>A0ABD4YDD9_9PSED</name>
<dbReference type="SUPFAM" id="SSF52172">
    <property type="entry name" value="CheY-like"/>
    <property type="match status" value="1"/>
</dbReference>
<dbReference type="SMART" id="SM00448">
    <property type="entry name" value="REC"/>
    <property type="match status" value="1"/>
</dbReference>
<feature type="domain" description="Response regulatory" evidence="3">
    <location>
        <begin position="14"/>
        <end position="126"/>
    </location>
</feature>
<comment type="caution">
    <text evidence="4">The sequence shown here is derived from an EMBL/GenBank/DDBJ whole genome shotgun (WGS) entry which is preliminary data.</text>
</comment>
<dbReference type="RefSeq" id="WP_009682600.1">
    <property type="nucleotide sequence ID" value="NZ_JAOCBV010000001.1"/>
</dbReference>
<evidence type="ECO:0000313" key="4">
    <source>
        <dbReference type="EMBL" id="MDH0756830.1"/>
    </source>
</evidence>
<accession>A0ABD4YDD9</accession>
<feature type="region of interest" description="Disordered" evidence="2">
    <location>
        <begin position="136"/>
        <end position="156"/>
    </location>
</feature>
<dbReference type="PROSITE" id="PS50110">
    <property type="entry name" value="RESPONSE_REGULATORY"/>
    <property type="match status" value="1"/>
</dbReference>
<evidence type="ECO:0000256" key="1">
    <source>
        <dbReference type="PROSITE-ProRule" id="PRU00169"/>
    </source>
</evidence>
<dbReference type="InterPro" id="IPR011006">
    <property type="entry name" value="CheY-like_superfamily"/>
</dbReference>
<reference evidence="4 5" key="1">
    <citation type="submission" date="2022-09" db="EMBL/GenBank/DDBJ databases">
        <title>Intensive care unit water sources are persistently colonized with multi-drug resistant bacteria and are the site of extensive horizontal gene transfer of antibiotic resistance genes.</title>
        <authorList>
            <person name="Diorio-Toth L."/>
        </authorList>
    </citation>
    <scope>NUCLEOTIDE SEQUENCE [LARGE SCALE GENOMIC DNA]</scope>
    <source>
        <strain evidence="4 5">GD03901</strain>
    </source>
</reference>
<keyword evidence="1" id="KW-0597">Phosphoprotein</keyword>
<dbReference type="AlphaFoldDB" id="A0ABD4YDD9"/>
<evidence type="ECO:0000259" key="3">
    <source>
        <dbReference type="PROSITE" id="PS50110"/>
    </source>
</evidence>
<feature type="modified residue" description="4-aspartylphosphate" evidence="1">
    <location>
        <position position="64"/>
    </location>
</feature>
<dbReference type="EMBL" id="JAOCBV010000001">
    <property type="protein sequence ID" value="MDH0756830.1"/>
    <property type="molecule type" value="Genomic_DNA"/>
</dbReference>
<gene>
    <name evidence="4" type="ORF">N5C70_08875</name>
</gene>
<sequence length="156" mass="17042">MPNDSTQVASVLKEIVIIEDDDLLRSLAADIVADMGMPCRCFSTCDDALVYRLQGAPCYAVIVDHGVPGQIQGVEFLAMHHEHWPDIPAILMSGYDLRYEELPPNAVYLQKPWGADVLLQTLRGLISGVITGPSVTDLRKPSSSQQDLPQVSKGPQ</sequence>
<evidence type="ECO:0000256" key="2">
    <source>
        <dbReference type="SAM" id="MobiDB-lite"/>
    </source>
</evidence>
<proteinExistence type="predicted"/>
<dbReference type="Proteomes" id="UP001160152">
    <property type="component" value="Unassembled WGS sequence"/>
</dbReference>